<dbReference type="Proteomes" id="UP000009022">
    <property type="component" value="Unassembled WGS sequence"/>
</dbReference>
<dbReference type="Pfam" id="PF13855">
    <property type="entry name" value="LRR_8"/>
    <property type="match status" value="1"/>
</dbReference>
<gene>
    <name evidence="4" type="ORF">TRIADDRAFT_62189</name>
</gene>
<keyword evidence="5" id="KW-1185">Reference proteome</keyword>
<dbReference type="SMART" id="SM00369">
    <property type="entry name" value="LRR_TYP"/>
    <property type="match status" value="2"/>
</dbReference>
<reference evidence="4 5" key="1">
    <citation type="journal article" date="2008" name="Nature">
        <title>The Trichoplax genome and the nature of placozoans.</title>
        <authorList>
            <person name="Srivastava M."/>
            <person name="Begovic E."/>
            <person name="Chapman J."/>
            <person name="Putnam N.H."/>
            <person name="Hellsten U."/>
            <person name="Kawashima T."/>
            <person name="Kuo A."/>
            <person name="Mitros T."/>
            <person name="Salamov A."/>
            <person name="Carpenter M.L."/>
            <person name="Signorovitch A.Y."/>
            <person name="Moreno M.A."/>
            <person name="Kamm K."/>
            <person name="Grimwood J."/>
            <person name="Schmutz J."/>
            <person name="Shapiro H."/>
            <person name="Grigoriev I.V."/>
            <person name="Buss L.W."/>
            <person name="Schierwater B."/>
            <person name="Dellaporta S.L."/>
            <person name="Rokhsar D.S."/>
        </authorList>
    </citation>
    <scope>NUCLEOTIDE SEQUENCE [LARGE SCALE GENOMIC DNA]</scope>
    <source>
        <strain evidence="4 5">Grell-BS-1999</strain>
    </source>
</reference>
<dbReference type="RefSeq" id="XP_002118145.1">
    <property type="nucleotide sequence ID" value="XM_002118109.1"/>
</dbReference>
<evidence type="ECO:0000256" key="2">
    <source>
        <dbReference type="ARBA" id="ARBA00022729"/>
    </source>
</evidence>
<dbReference type="EMBL" id="DS985275">
    <property type="protein sequence ID" value="EDV19370.1"/>
    <property type="molecule type" value="Genomic_DNA"/>
</dbReference>
<dbReference type="HOGENOM" id="CLU_1973332_0_0_1"/>
<organism evidence="4 5">
    <name type="scientific">Trichoplax adhaerens</name>
    <name type="common">Trichoplax reptans</name>
    <dbReference type="NCBI Taxonomy" id="10228"/>
    <lineage>
        <taxon>Eukaryota</taxon>
        <taxon>Metazoa</taxon>
        <taxon>Placozoa</taxon>
        <taxon>Uniplacotomia</taxon>
        <taxon>Trichoplacea</taxon>
        <taxon>Trichoplacidae</taxon>
        <taxon>Trichoplax</taxon>
    </lineage>
</organism>
<dbReference type="InterPro" id="IPR050328">
    <property type="entry name" value="Dev_Immune_Receptor"/>
</dbReference>
<dbReference type="InterPro" id="IPR003591">
    <property type="entry name" value="Leu-rich_rpt_typical-subtyp"/>
</dbReference>
<keyword evidence="2" id="KW-0732">Signal</keyword>
<dbReference type="PANTHER" id="PTHR24373:SF370">
    <property type="entry name" value="FISH-LIPS, ISOFORM E"/>
    <property type="match status" value="1"/>
</dbReference>
<dbReference type="OrthoDB" id="1600340at2759"/>
<dbReference type="AlphaFoldDB" id="B3SD33"/>
<dbReference type="Gene3D" id="3.80.10.10">
    <property type="entry name" value="Ribonuclease Inhibitor"/>
    <property type="match status" value="1"/>
</dbReference>
<dbReference type="CTD" id="6759358"/>
<dbReference type="PROSITE" id="PS51450">
    <property type="entry name" value="LRR"/>
    <property type="match status" value="1"/>
</dbReference>
<sequence length="127" mass="14443">MSYNNFTSISFGLLENLATMTDLSLAENRLALLFHNTFHDLNNLEEIYLQNNEIEVIEDGAFHNLQKLSILKLSRNIIAEISLPFWSLPNLRKLLMSSNTALLGELLFAMLIRVLTAKFGNFDSVHS</sequence>
<dbReference type="InterPro" id="IPR001611">
    <property type="entry name" value="Leu-rich_rpt"/>
</dbReference>
<dbReference type="InParanoid" id="B3SD33"/>
<dbReference type="SUPFAM" id="SSF52058">
    <property type="entry name" value="L domain-like"/>
    <property type="match status" value="1"/>
</dbReference>
<evidence type="ECO:0000256" key="1">
    <source>
        <dbReference type="ARBA" id="ARBA00022614"/>
    </source>
</evidence>
<dbReference type="GeneID" id="6759358"/>
<name>B3SD33_TRIAD</name>
<dbReference type="PANTHER" id="PTHR24373">
    <property type="entry name" value="SLIT RELATED LEUCINE-RICH REPEAT NEURONAL PROTEIN"/>
    <property type="match status" value="1"/>
</dbReference>
<evidence type="ECO:0000313" key="5">
    <source>
        <dbReference type="Proteomes" id="UP000009022"/>
    </source>
</evidence>
<evidence type="ECO:0000313" key="4">
    <source>
        <dbReference type="EMBL" id="EDV19370.1"/>
    </source>
</evidence>
<dbReference type="PhylomeDB" id="B3SD33"/>
<dbReference type="KEGG" id="tad:TRIADDRAFT_62189"/>
<dbReference type="STRING" id="10228.B3SD33"/>
<keyword evidence="3" id="KW-0677">Repeat</keyword>
<proteinExistence type="predicted"/>
<protein>
    <submittedName>
        <fullName evidence="4">Uncharacterized protein</fullName>
    </submittedName>
</protein>
<accession>B3SD33</accession>
<dbReference type="InterPro" id="IPR032675">
    <property type="entry name" value="LRR_dom_sf"/>
</dbReference>
<evidence type="ECO:0000256" key="3">
    <source>
        <dbReference type="ARBA" id="ARBA00022737"/>
    </source>
</evidence>
<keyword evidence="1" id="KW-0433">Leucine-rich repeat</keyword>